<name>A0A418PNN2_9BACT</name>
<gene>
    <name evidence="2" type="ORF">D0X99_15375</name>
</gene>
<dbReference type="RefSeq" id="WP_119478737.1">
    <property type="nucleotide sequence ID" value="NZ_QXML01000008.1"/>
</dbReference>
<keyword evidence="3" id="KW-1185">Reference proteome</keyword>
<feature type="compositionally biased region" description="Polar residues" evidence="1">
    <location>
        <begin position="328"/>
        <end position="341"/>
    </location>
</feature>
<accession>A0A418PNN2</accession>
<organism evidence="2 3">
    <name type="scientific">Algoriphagus lacus</name>
    <dbReference type="NCBI Taxonomy" id="2056311"/>
    <lineage>
        <taxon>Bacteria</taxon>
        <taxon>Pseudomonadati</taxon>
        <taxon>Bacteroidota</taxon>
        <taxon>Cytophagia</taxon>
        <taxon>Cytophagales</taxon>
        <taxon>Cyclobacteriaceae</taxon>
        <taxon>Algoriphagus</taxon>
    </lineage>
</organism>
<evidence type="ECO:0000256" key="1">
    <source>
        <dbReference type="SAM" id="MobiDB-lite"/>
    </source>
</evidence>
<feature type="compositionally biased region" description="Polar residues" evidence="1">
    <location>
        <begin position="266"/>
        <end position="310"/>
    </location>
</feature>
<sequence length="462" mass="51391">MKTHLINRGLGSLVLGVLLLAGMIAPQEAEAKNYRGISFQVFYDELSPYGDWVKDARYGYIWLPAVREDFHPYGTEGHWVMTEYGNTWVSYYDWGWAPFHYGRWYFDDYFQSWAWIPGYDWGPAWVNWRTGGGYYGWAPLGPGVSINVRVNIPSFHWVFIPNHNIYHHHAYRYHAPHKTKIKIYNQTTIINNTVVYNNQTYVGGPQRREVERVTRSVVPVYQLQASNAPGRAAVSRNSVSMYRPEMQESRSRTTEARPTRVLDAQQAKTGRSNREVYSSSPSRSANTNGNSGVSGRSETSSGRTATPTTRGENDSFEVKPAPADTKGRGTTTAPSRTQSGSREAAPSRTYESRPSAPSSGQRSTAPSRSGEVRSEGTRTQSQAPSRGTVQQSRSAQAPTRTQAPEVRRSEPARASQPSRIESSRSSSEVKTTAPAKKESSANTRSTGTPSGGRGGSSRDRNN</sequence>
<dbReference type="Pfam" id="PF20245">
    <property type="entry name" value="DUF6600"/>
    <property type="match status" value="1"/>
</dbReference>
<feature type="compositionally biased region" description="Basic and acidic residues" evidence="1">
    <location>
        <begin position="245"/>
        <end position="260"/>
    </location>
</feature>
<feature type="compositionally biased region" description="Polar residues" evidence="1">
    <location>
        <begin position="355"/>
        <end position="367"/>
    </location>
</feature>
<reference evidence="2 3" key="1">
    <citation type="submission" date="2018-09" db="EMBL/GenBank/DDBJ databases">
        <authorList>
            <person name="Wang X."/>
            <person name="Du Z."/>
        </authorList>
    </citation>
    <scope>NUCLEOTIDE SEQUENCE [LARGE SCALE GENOMIC DNA]</scope>
    <source>
        <strain evidence="2 3">N3</strain>
    </source>
</reference>
<feature type="compositionally biased region" description="Low complexity" evidence="1">
    <location>
        <begin position="418"/>
        <end position="428"/>
    </location>
</feature>
<feature type="compositionally biased region" description="Polar residues" evidence="1">
    <location>
        <begin position="377"/>
        <end position="402"/>
    </location>
</feature>
<protein>
    <recommendedName>
        <fullName evidence="4">Prolin-rich transmembrane protein</fullName>
    </recommendedName>
</protein>
<dbReference type="OrthoDB" id="5485224at2"/>
<dbReference type="AlphaFoldDB" id="A0A418PNN2"/>
<evidence type="ECO:0000313" key="3">
    <source>
        <dbReference type="Proteomes" id="UP000283522"/>
    </source>
</evidence>
<feature type="region of interest" description="Disordered" evidence="1">
    <location>
        <begin position="228"/>
        <end position="462"/>
    </location>
</feature>
<evidence type="ECO:0000313" key="2">
    <source>
        <dbReference type="EMBL" id="RIW13623.1"/>
    </source>
</evidence>
<dbReference type="EMBL" id="QXML01000008">
    <property type="protein sequence ID" value="RIW13623.1"/>
    <property type="molecule type" value="Genomic_DNA"/>
</dbReference>
<proteinExistence type="predicted"/>
<evidence type="ECO:0008006" key="4">
    <source>
        <dbReference type="Google" id="ProtNLM"/>
    </source>
</evidence>
<dbReference type="InterPro" id="IPR046535">
    <property type="entry name" value="DUF6600"/>
</dbReference>
<comment type="caution">
    <text evidence="2">The sequence shown here is derived from an EMBL/GenBank/DDBJ whole genome shotgun (WGS) entry which is preliminary data.</text>
</comment>
<dbReference type="Proteomes" id="UP000283522">
    <property type="component" value="Unassembled WGS sequence"/>
</dbReference>